<dbReference type="Gene3D" id="2.20.80.10">
    <property type="entry name" value="Lipovitellin-phosvitin complex, chain A, domain 4"/>
    <property type="match status" value="1"/>
</dbReference>
<dbReference type="GO" id="GO:0005319">
    <property type="term" value="F:lipid transporter activity"/>
    <property type="evidence" value="ECO:0007669"/>
    <property type="project" value="InterPro"/>
</dbReference>
<keyword evidence="6" id="KW-0325">Glycoprotein</keyword>
<keyword evidence="4 8" id="KW-0732">Signal</keyword>
<name>A0A821WLS8_9NEOP</name>
<evidence type="ECO:0000256" key="6">
    <source>
        <dbReference type="ARBA" id="ARBA00023180"/>
    </source>
</evidence>
<evidence type="ECO:0000256" key="1">
    <source>
        <dbReference type="ARBA" id="ARBA00004613"/>
    </source>
</evidence>
<evidence type="ECO:0000256" key="8">
    <source>
        <dbReference type="SAM" id="SignalP"/>
    </source>
</evidence>
<accession>A0A821WLS8</accession>
<dbReference type="Pfam" id="PF06448">
    <property type="entry name" value="DUF1081"/>
    <property type="match status" value="1"/>
</dbReference>
<comment type="subcellular location">
    <subcellularLocation>
        <location evidence="1">Secreted</location>
    </subcellularLocation>
</comment>
<proteinExistence type="predicted"/>
<evidence type="ECO:0000256" key="4">
    <source>
        <dbReference type="ARBA" id="ARBA00022729"/>
    </source>
</evidence>
<keyword evidence="2" id="KW-0813">Transport</keyword>
<dbReference type="PROSITE" id="PS51233">
    <property type="entry name" value="VWFD"/>
    <property type="match status" value="1"/>
</dbReference>
<organism evidence="11 12">
    <name type="scientific">Pieris macdunnoughi</name>
    <dbReference type="NCBI Taxonomy" id="345717"/>
    <lineage>
        <taxon>Eukaryota</taxon>
        <taxon>Metazoa</taxon>
        <taxon>Ecdysozoa</taxon>
        <taxon>Arthropoda</taxon>
        <taxon>Hexapoda</taxon>
        <taxon>Insecta</taxon>
        <taxon>Pterygota</taxon>
        <taxon>Neoptera</taxon>
        <taxon>Endopterygota</taxon>
        <taxon>Lepidoptera</taxon>
        <taxon>Glossata</taxon>
        <taxon>Ditrysia</taxon>
        <taxon>Papilionoidea</taxon>
        <taxon>Pieridae</taxon>
        <taxon>Pierinae</taxon>
        <taxon>Pieris</taxon>
    </lineage>
</organism>
<dbReference type="SMART" id="SM01169">
    <property type="entry name" value="DUF1943"/>
    <property type="match status" value="1"/>
</dbReference>
<reference evidence="11" key="1">
    <citation type="submission" date="2021-02" db="EMBL/GenBank/DDBJ databases">
        <authorList>
            <person name="Steward A R."/>
        </authorList>
    </citation>
    <scope>NUCLEOTIDE SEQUENCE</scope>
</reference>
<dbReference type="SUPFAM" id="SSF56968">
    <property type="entry name" value="Lipovitellin-phosvitin complex, beta-sheet shell regions"/>
    <property type="match status" value="2"/>
</dbReference>
<dbReference type="PANTHER" id="PTHR23345">
    <property type="entry name" value="VITELLOGENIN-RELATED"/>
    <property type="match status" value="1"/>
</dbReference>
<comment type="caution">
    <text evidence="7">Lacks conserved residue(s) required for the propagation of feature annotation.</text>
</comment>
<dbReference type="Gene3D" id="2.20.50.20">
    <property type="entry name" value="Lipovitellin. Chain A, domain 3"/>
    <property type="match status" value="1"/>
</dbReference>
<dbReference type="InterPro" id="IPR001846">
    <property type="entry name" value="VWF_type-D"/>
</dbReference>
<evidence type="ECO:0000256" key="5">
    <source>
        <dbReference type="ARBA" id="ARBA00023055"/>
    </source>
</evidence>
<protein>
    <recommendedName>
        <fullName evidence="13">Apolipophorins</fullName>
    </recommendedName>
</protein>
<gene>
    <name evidence="11" type="ORF">PMACD_LOCUS13345</name>
</gene>
<keyword evidence="5" id="KW-0445">Lipid transport</keyword>
<dbReference type="EMBL" id="CAJOBZ010000061">
    <property type="protein sequence ID" value="CAF4924685.1"/>
    <property type="molecule type" value="Genomic_DNA"/>
</dbReference>
<evidence type="ECO:0000259" key="9">
    <source>
        <dbReference type="PROSITE" id="PS51211"/>
    </source>
</evidence>
<keyword evidence="3" id="KW-0964">Secreted</keyword>
<dbReference type="InterPro" id="IPR015255">
    <property type="entry name" value="Vitellinogen_open_b-sht"/>
</dbReference>
<dbReference type="PANTHER" id="PTHR23345:SF36">
    <property type="entry name" value="APOLIPOPHORINS"/>
    <property type="match status" value="1"/>
</dbReference>
<feature type="domain" description="VWFD" evidence="10">
    <location>
        <begin position="2726"/>
        <end position="2892"/>
    </location>
</feature>
<dbReference type="SMART" id="SM00216">
    <property type="entry name" value="VWD"/>
    <property type="match status" value="1"/>
</dbReference>
<dbReference type="Pfam" id="PF09172">
    <property type="entry name" value="Vit_open_b-sht"/>
    <property type="match status" value="1"/>
</dbReference>
<feature type="chain" id="PRO_5032282003" description="Apolipophorins" evidence="8">
    <location>
        <begin position="25"/>
        <end position="3313"/>
    </location>
</feature>
<dbReference type="InterPro" id="IPR009454">
    <property type="entry name" value="Lipid_transpt_open_b-sht"/>
</dbReference>
<dbReference type="Pfam" id="PF01347">
    <property type="entry name" value="Vitellogenin_N"/>
    <property type="match status" value="1"/>
</dbReference>
<evidence type="ECO:0000256" key="7">
    <source>
        <dbReference type="PROSITE-ProRule" id="PRU00557"/>
    </source>
</evidence>
<evidence type="ECO:0000313" key="11">
    <source>
        <dbReference type="EMBL" id="CAF4924685.1"/>
    </source>
</evidence>
<dbReference type="OrthoDB" id="6484170at2759"/>
<comment type="caution">
    <text evidence="11">The sequence shown here is derived from an EMBL/GenBank/DDBJ whole genome shotgun (WGS) entry which is preliminary data.</text>
</comment>
<dbReference type="InterPro" id="IPR015819">
    <property type="entry name" value="Lipid_transp_b-sht_shell"/>
</dbReference>
<evidence type="ECO:0000259" key="10">
    <source>
        <dbReference type="PROSITE" id="PS51233"/>
    </source>
</evidence>
<keyword evidence="12" id="KW-1185">Reference proteome</keyword>
<dbReference type="SMART" id="SM00638">
    <property type="entry name" value="LPD_N"/>
    <property type="match status" value="1"/>
</dbReference>
<dbReference type="PROSITE" id="PS51211">
    <property type="entry name" value="VITELLOGENIN"/>
    <property type="match status" value="1"/>
</dbReference>
<dbReference type="InterPro" id="IPR001747">
    <property type="entry name" value="Vitellogenin_N"/>
</dbReference>
<evidence type="ECO:0008006" key="13">
    <source>
        <dbReference type="Google" id="ProtNLM"/>
    </source>
</evidence>
<dbReference type="GO" id="GO:0005576">
    <property type="term" value="C:extracellular region"/>
    <property type="evidence" value="ECO:0007669"/>
    <property type="project" value="UniProtKB-SubCell"/>
</dbReference>
<feature type="signal peptide" evidence="8">
    <location>
        <begin position="1"/>
        <end position="24"/>
    </location>
</feature>
<evidence type="ECO:0000256" key="3">
    <source>
        <dbReference type="ARBA" id="ARBA00022525"/>
    </source>
</evidence>
<dbReference type="Pfam" id="PF00094">
    <property type="entry name" value="VWD"/>
    <property type="match status" value="1"/>
</dbReference>
<dbReference type="Proteomes" id="UP000663880">
    <property type="component" value="Unassembled WGS sequence"/>
</dbReference>
<dbReference type="InterPro" id="IPR015816">
    <property type="entry name" value="Vitellinogen_b-sht_N"/>
</dbReference>
<dbReference type="Gene3D" id="1.25.10.20">
    <property type="entry name" value="Vitellinogen, superhelical"/>
    <property type="match status" value="1"/>
</dbReference>
<dbReference type="SUPFAM" id="SSF48431">
    <property type="entry name" value="Lipovitellin-phosvitin complex, superhelical domain"/>
    <property type="match status" value="1"/>
</dbReference>
<dbReference type="Gene3D" id="2.30.230.10">
    <property type="entry name" value="Lipovitellin, beta-sheet shell regions, chain A"/>
    <property type="match status" value="1"/>
</dbReference>
<sequence>MGTHSLSIFSVVLLLSILWSPALSDKCSIACKGPASSETFLNGHTYTYGVEGTVSVYLTGAEKQETNVKIFGQVSVTALGNCALSLKVNSLAISGPNGKKYQAPSGIDKAVRFNLQDGKLGAEICAEDGDTRASLNIKRAIISLLQTEQKPSTQVDVFGVCPTDVSSSEEGNSVLLHRRRDLSRCALREQGKNDLITAIYNPTAQIKNTQILQSTLSVETKVNKGVPEKVAATEEYVYRPFSAGENGARAAVHTKLTLSGTKGGGGNGANCPVTRTIIFENPHQGHGDHSSPQNVLAAIKEACKHLGTEAGSKSAGIFAQLVRIIRVTSKDDLMKVYGQVKGNNLEKRVFLDGLLRAGTGPSIEASVQVLKNKQLSKLEEKLVFLSLANARHVDSDTVKAATGLLDLPDVPKELYLGVGALAGVYCRSHDCHSSKVEGIAALSKKFAAKLQNCKPKTKVDEDNVVAVLKGIRNIRHLDDSLIDKLVHCANDNGVKARVKVAALEAFQADPCAAKVKKTALDILKNRQLDSEIRIKAYLAVISCPCAKSANEIKSLLDSEPVHQVGRFITTSLRHIRSSANPDKQLAKQHYGLISTPSQFNIDDRKYSFYREFSYNVDALGAGGNLEQTVIYSQDSFLPRSATFNLTAEVFGHNVNVFEIGGRQGNLDRVVEHFVGPRGFLRTQKPQEVYDNLYKRAEEAFNKVDGNMRGRRSVKSEIDNFDKNLKAESTSYNNELDLDVYLKLFGTDAIFLSLGDDKGFDFNKGLDQILKIFNEGVEKVKHFQQEVRAHMLFLDAELAYPTSTGLPLKLDVIGSATGRVDLSTNIDLKQILRSPQNAKVDIKVVPSTDIEVSMVMMVDANLVNAGIKGIVNLHSSTGGHVIAKVIENGQGFDLQLGLPIDKQEILTASNELVFFTAEKGQLEKRTAIKVDADKKEYSGCFDQLSGVLGLTLCGEFSVPFTFSGTEAQQSISKFLAKYPVVGPSKIRVALEKNDLRGYHIKGAIRNDMQNGKYGVELLFDAEGSQNRRTQINGDLISNPEEKSIKLSLESPIKNLYGEISLLTKSNEQALLVQAKMDDMQYYARAGFTAAGNDRRKIWKPILEYELPDKNGKQNLKVDGQLIQETNGPAVRYTLEGIKVIIPNSNEPVSMEGHFSQEPKLLEMDLKAKKGQHNLLLSGSLKGSDAKIEFQNTLNPFVNFKILGHFENTKSLIHNDIDLYYGGDLRNQQNRVTFNQLLKWADATNVITKNKFEIHALPAKAQFDLEYDPKKFNLDVEGNYVDRKFDFEVDARTEIKKVGDYKVKSSLTIDKQSIELFVKRDIVSADKSNLENYVEIKNLGKYELSGVVTHKNKPNDLNLGAIGHFKMSGGNLREEVNFDVGIIENDSLYSGHAKLSRAKDGTIVDFLAKVNRGDNVNGQLKFLLKDTINANGQFKVTDSSGKGNGVLIIEFKQAQRKIKADVKFVSKAPEYSANVELFLNFDKDNKDKIHFATNNKVSEKSVESKNQLEYNGKKGELNVHQNGDLFGVAKGTAEVELVLPTERCLTLKINRDISSKDNVYNGNAEGFFSDAAKKGGAASTVQYKGRLINTDFEKTFDYEGSVDIRLSDGRNMVNNFLYKDVPNGDKNDVKVKLDVSGSLIPKKILIDGSASYKDLTDLYACHLKTSYGDDLSAEAVGKYAAHFPNHGEKKLLNDFSVTVRLPLEKAHDVKWVSSFLFLQPEGKDSEVTIIESIQVNGDLYKIDGSGKFNEKTGNNKLKIIVPHNDPVTLDFGYKAVIQGDEKGGDVNFKAQYGKGKTMALAIQGAAAPRDYKLAIDAAAPDNTQAKRLSINLHNKNPTPDTYNSLLLVSVDDRVYKSESVVVLSNNHPSIDFKYISPTSQKITRMYMDGKMEINRGQVDLKLENFRDFDLDASFTAGFDKDILVKFYGNSAKLDLKDYRLDITTKDAGNGKRLEFSAVNDNKNILSGSTSFIKKEEGPKTIIEGSGTLKVKDTQKPANFKFIRTMLTEGSEQGVETFINVAVGERNHVVESRITNLEYKSSYVYCEETKQCAHAELNSKINVNQPGVVQHLFNVGFDLRKLGFATEFGLEAVNEFSDKMFPQYQLNLHVNRQTEKIHLNAYSKPEFGKFPAGITIELPKRVFAVESLVQYPTDKSLPFPVRAEISLFPDKKRPETKTGARFLVDLNVNNKGGDGVAELGFVHPKIRKEALIRLSGGIQRPDESSIKISSSGLVSHPLLGNDRKAEFNLEANPTHVKLLWNTPIVKVIDLEGSAVFKDNLQQADVRFSILQLKPVQIYGVVKDFQYYEFTTGYSDEKERKLSVIGHIEPEKRVDFSVDIVLPGQKKNIVHAALFMKDNLVKSEYGISQDNYNHFVTAFRSDLDTLLAKSKEINEKASGDFKQMLKRVEPKAKELEQMYREDFQKLMQEITNDKTIKELSEAAHDLIQIIAKMIDEVVTVTKPIVDKCIEAVTTVSKKICELYEQQVEPQLKELYTNIMAVVRQYLDGIIDTAAHLSAIVIDFFEKHKAEVDELVNTISNIFKDIVRILFAQMKEWRVRISQVFSEVTQQIQEIPIFAMIKEKWNELAVPEQALAIVQEAHQAVRAFLPTDETKNFSDALFNYVQKKLKQEKMDEQAELKIVYEKLVVAVTSLVQFVRTNLSHLGISTAPILGLPSFSGPSAISAPTFGGSAAFSFITQLINGDIPDPFRLFYTYRPRSFNPLDEVPAKMRAVVVNGQHIFTFDGRHLTFPGNCRYVLAHDHVDRNFTLLLQMQNGNPKSLIMEDKNGAVIELKENGQATINGANHGYPIITENSFAFKQPNGRIGLGSLYGIMAFCTSKLEVCYIEVSGFYLGKLRGLLGDGNNEPYDDFRLPNGKITNSESDFGNAYRMAGSCPQVKTPEHTHHQLHSTLPPACEAIFGGTSSLRPLSLLLDIAPFRQACIHAASGEGEQALHQACDLARGYTALALTGMLPAILPEKCVQCTDGDQPRKVGDMYEFKLPAKQADIVVAVEVTKANEQNYKDLVVPLVSQVIDGLKSKRISDIKVYLVGLTSKYPYPIMYDTDLKLKTAKVVFDDESRYESYEGVVTGNKYIDTAEKMVLDLIETLHTRLGLTNIMASYNSILELPLRPGAVKHLISSIGGRCVPQLFLVETLRTAVQNIWMENNAYSVSIITDTKEFPPVGGKPVVGFSRDSVLVLGDKKQRDTTEQRANLDIGERDGCVEFAQDTDGFVFSASTYRGFNPAQRKQFLQTAAASVTNRLLQYSSVQSCTCTYVDPFRVRSLCVTEDKKEAVSRHFNISHSNIRERSSITNKFGG</sequence>
<dbReference type="InterPro" id="IPR050733">
    <property type="entry name" value="Vitellogenin/Apolipophorin"/>
</dbReference>
<feature type="domain" description="Vitellogenin" evidence="9">
    <location>
        <begin position="40"/>
        <end position="641"/>
    </location>
</feature>
<evidence type="ECO:0000256" key="2">
    <source>
        <dbReference type="ARBA" id="ARBA00022448"/>
    </source>
</evidence>
<evidence type="ECO:0000313" key="12">
    <source>
        <dbReference type="Proteomes" id="UP000663880"/>
    </source>
</evidence>
<dbReference type="InterPro" id="IPR015817">
    <property type="entry name" value="Vitellinogen_open_b-sht_sub1"/>
</dbReference>
<dbReference type="InterPro" id="IPR011030">
    <property type="entry name" value="Lipovitellin_superhlx_dom"/>
</dbReference>